<evidence type="ECO:0000313" key="2">
    <source>
        <dbReference type="EMBL" id="KKQ88149.1"/>
    </source>
</evidence>
<evidence type="ECO:0000259" key="1">
    <source>
        <dbReference type="Pfam" id="PF01368"/>
    </source>
</evidence>
<dbReference type="Pfam" id="PF01368">
    <property type="entry name" value="DHH"/>
    <property type="match status" value="1"/>
</dbReference>
<dbReference type="EMBL" id="LBVO01000039">
    <property type="protein sequence ID" value="KKQ88149.1"/>
    <property type="molecule type" value="Genomic_DNA"/>
</dbReference>
<feature type="domain" description="DDH" evidence="1">
    <location>
        <begin position="26"/>
        <end position="161"/>
    </location>
</feature>
<gene>
    <name evidence="2" type="ORF">UT11_C0039G0003</name>
</gene>
<sequence length="315" mass="34703">MSGIIPNLIKYFNDLISRHKSVQIIIPTPPDIDAVCSSIVLANFLKSKSVEVKIISIQPLPDYYQSIIGDWAVGQIIDNIAEKLIFVIDCPTIKNSGFAEISKNKSCTLVLIDHHPISDLHKISDLKIWGESWSSTSQGLLYLFDALGGLNAQMSTLLYLALIADTGAFQHRVNSETYQVASRLLSAGANRVWASNFLENQKISVDRLRLFGEVSQQARLIPEWDVLLATVSSKMIVGDNFKNDESISGLTGFLQKQNLAQVVILIVEQKNGQVRGLIRSTDKNRPAGKLAKLFGGDGFDRAGGFIIKKTFATLN</sequence>
<accession>A0A0G0NQK8</accession>
<dbReference type="InterPro" id="IPR051319">
    <property type="entry name" value="Oligoribo/pAp-PDE_c-di-AMP_PDE"/>
</dbReference>
<dbReference type="InterPro" id="IPR001667">
    <property type="entry name" value="DDH_dom"/>
</dbReference>
<dbReference type="InterPro" id="IPR038763">
    <property type="entry name" value="DHH_sf"/>
</dbReference>
<name>A0A0G0NQK8_9BACT</name>
<dbReference type="PANTHER" id="PTHR47618">
    <property type="entry name" value="BIFUNCTIONAL OLIGORIBONUCLEASE AND PAP PHOSPHATASE NRNA"/>
    <property type="match status" value="1"/>
</dbReference>
<dbReference type="SUPFAM" id="SSF64182">
    <property type="entry name" value="DHH phosphoesterases"/>
    <property type="match status" value="1"/>
</dbReference>
<reference evidence="2 3" key="1">
    <citation type="journal article" date="2015" name="Nature">
        <title>rRNA introns, odd ribosomes, and small enigmatic genomes across a large radiation of phyla.</title>
        <authorList>
            <person name="Brown C.T."/>
            <person name="Hug L.A."/>
            <person name="Thomas B.C."/>
            <person name="Sharon I."/>
            <person name="Castelle C.J."/>
            <person name="Singh A."/>
            <person name="Wilkins M.J."/>
            <person name="Williams K.H."/>
            <person name="Banfield J.F."/>
        </authorList>
    </citation>
    <scope>NUCLEOTIDE SEQUENCE [LARGE SCALE GENOMIC DNA]</scope>
</reference>
<organism evidence="2 3">
    <name type="scientific">Berkelbacteria bacterium GW2011_GWA2_38_9</name>
    <dbReference type="NCBI Taxonomy" id="1618334"/>
    <lineage>
        <taxon>Bacteria</taxon>
        <taxon>Candidatus Berkelbacteria</taxon>
    </lineage>
</organism>
<dbReference type="AlphaFoldDB" id="A0A0G0NQK8"/>
<protein>
    <submittedName>
        <fullName evidence="2">3'-to-5' oligoribonuclease A</fullName>
    </submittedName>
</protein>
<proteinExistence type="predicted"/>
<dbReference type="PANTHER" id="PTHR47618:SF1">
    <property type="entry name" value="BIFUNCTIONAL OLIGORIBONUCLEASE AND PAP PHOSPHATASE NRNA"/>
    <property type="match status" value="1"/>
</dbReference>
<dbReference type="Gene3D" id="3.90.1640.10">
    <property type="entry name" value="inorganic pyrophosphatase (n-terminal core)"/>
    <property type="match status" value="1"/>
</dbReference>
<dbReference type="Gene3D" id="3.10.310.30">
    <property type="match status" value="1"/>
</dbReference>
<comment type="caution">
    <text evidence="2">The sequence shown here is derived from an EMBL/GenBank/DDBJ whole genome shotgun (WGS) entry which is preliminary data.</text>
</comment>
<dbReference type="Proteomes" id="UP000033934">
    <property type="component" value="Unassembled WGS sequence"/>
</dbReference>
<evidence type="ECO:0000313" key="3">
    <source>
        <dbReference type="Proteomes" id="UP000033934"/>
    </source>
</evidence>